<feature type="transmembrane region" description="Helical" evidence="1">
    <location>
        <begin position="101"/>
        <end position="125"/>
    </location>
</feature>
<dbReference type="PANTHER" id="PTHR43471:SF10">
    <property type="entry name" value="SLL1107 PROTEIN"/>
    <property type="match status" value="1"/>
</dbReference>
<proteinExistence type="predicted"/>
<feature type="transmembrane region" description="Helical" evidence="1">
    <location>
        <begin position="53"/>
        <end position="74"/>
    </location>
</feature>
<gene>
    <name evidence="2" type="ORF">MNR06_08240</name>
</gene>
<protein>
    <submittedName>
        <fullName evidence="2">ABC transporter permease subunit</fullName>
    </submittedName>
</protein>
<dbReference type="Pfam" id="PF12679">
    <property type="entry name" value="ABC2_membrane_2"/>
    <property type="match status" value="1"/>
</dbReference>
<evidence type="ECO:0000313" key="3">
    <source>
        <dbReference type="Proteomes" id="UP000830116"/>
    </source>
</evidence>
<organism evidence="2 3">
    <name type="scientific">Bdellovibrio reynosensis</name>
    <dbReference type="NCBI Taxonomy" id="2835041"/>
    <lineage>
        <taxon>Bacteria</taxon>
        <taxon>Pseudomonadati</taxon>
        <taxon>Bdellovibrionota</taxon>
        <taxon>Bdellovibrionia</taxon>
        <taxon>Bdellovibrionales</taxon>
        <taxon>Pseudobdellovibrionaceae</taxon>
        <taxon>Bdellovibrio</taxon>
    </lineage>
</organism>
<dbReference type="PANTHER" id="PTHR43471">
    <property type="entry name" value="ABC TRANSPORTER PERMEASE"/>
    <property type="match status" value="1"/>
</dbReference>
<reference evidence="2" key="1">
    <citation type="submission" date="2022-03" db="EMBL/GenBank/DDBJ databases">
        <title>Genome Identification and Characterization of new species Bdellovibrio reynosense LBG001 sp. nov. from a Mexico soil sample.</title>
        <authorList>
            <person name="Camilli A."/>
            <person name="Ajao Y."/>
            <person name="Guo X."/>
        </authorList>
    </citation>
    <scope>NUCLEOTIDE SEQUENCE</scope>
    <source>
        <strain evidence="2">LBG001</strain>
    </source>
</reference>
<evidence type="ECO:0000256" key="1">
    <source>
        <dbReference type="SAM" id="Phobius"/>
    </source>
</evidence>
<evidence type="ECO:0000313" key="2">
    <source>
        <dbReference type="EMBL" id="UOF02937.1"/>
    </source>
</evidence>
<dbReference type="RefSeq" id="WP_243540756.1">
    <property type="nucleotide sequence ID" value="NZ_CP093442.1"/>
</dbReference>
<sequence length="256" mass="28741">MAKIWALGRTTLQEMLRERFFLVVLFIAAIMLALSFLLGALSFAEQRKILTDFGFLSIQIALLGVSIFAGAFLISKEVEKQTCLLILSRPVSRPQFLLGKILGVLGLNTLLLLFLSVLLFFLLGLAKSPQQLVAFAEICLSLWFESAIVLGCVIAFSLVVRPVLALTAGVMVFLLGHWLNDLSFFAEKSKDAFFIQAVKVLHWMTPNLFKMNWKSSYYLENGIPAQNVLWMLTHSLGWVVLLILISNALFRRKDIV</sequence>
<keyword evidence="1" id="KW-1133">Transmembrane helix</keyword>
<dbReference type="Proteomes" id="UP000830116">
    <property type="component" value="Chromosome"/>
</dbReference>
<feature type="transmembrane region" description="Helical" evidence="1">
    <location>
        <begin position="162"/>
        <end position="180"/>
    </location>
</feature>
<name>A0ABY4CDB9_9BACT</name>
<dbReference type="EMBL" id="CP093442">
    <property type="protein sequence ID" value="UOF02937.1"/>
    <property type="molecule type" value="Genomic_DNA"/>
</dbReference>
<feature type="transmembrane region" description="Helical" evidence="1">
    <location>
        <begin position="20"/>
        <end position="41"/>
    </location>
</feature>
<feature type="transmembrane region" description="Helical" evidence="1">
    <location>
        <begin position="229"/>
        <end position="250"/>
    </location>
</feature>
<feature type="transmembrane region" description="Helical" evidence="1">
    <location>
        <begin position="132"/>
        <end position="156"/>
    </location>
</feature>
<keyword evidence="3" id="KW-1185">Reference proteome</keyword>
<keyword evidence="1" id="KW-0812">Transmembrane</keyword>
<accession>A0ABY4CDB9</accession>
<keyword evidence="1" id="KW-0472">Membrane</keyword>